<reference evidence="2 3" key="1">
    <citation type="submission" date="2016-03" db="EMBL/GenBank/DDBJ databases">
        <title>Spore heat resistance.</title>
        <authorList>
            <person name="Boekhorst J."/>
            <person name="Berendsen E.M."/>
            <person name="Wells-Bennik M.H."/>
            <person name="Kuipers O.P."/>
        </authorList>
    </citation>
    <scope>NUCLEOTIDE SEQUENCE [LARGE SCALE GENOMIC DNA]</scope>
    <source>
        <strain evidence="2 3">GS8</strain>
    </source>
</reference>
<comment type="caution">
    <text evidence="2">The sequence shown here is derived from an EMBL/GenBank/DDBJ whole genome shotgun (WGS) entry which is preliminary data.</text>
</comment>
<proteinExistence type="predicted"/>
<sequence length="51" mass="5840">MCYSPNGGDFLFFVRKGGVRQSGGERNKQRMMERRGSYVSTARRRPLDRAG</sequence>
<accession>A0ABQ7HJE6</accession>
<name>A0ABQ7HJE6_GEOSE</name>
<evidence type="ECO:0000256" key="1">
    <source>
        <dbReference type="SAM" id="MobiDB-lite"/>
    </source>
</evidence>
<dbReference type="Proteomes" id="UP000773850">
    <property type="component" value="Unassembled WGS sequence"/>
</dbReference>
<organism evidence="2 3">
    <name type="scientific">Geobacillus stearothermophilus</name>
    <name type="common">Bacillus stearothermophilus</name>
    <dbReference type="NCBI Taxonomy" id="1422"/>
    <lineage>
        <taxon>Bacteria</taxon>
        <taxon>Bacillati</taxon>
        <taxon>Bacillota</taxon>
        <taxon>Bacilli</taxon>
        <taxon>Bacillales</taxon>
        <taxon>Anoxybacillaceae</taxon>
        <taxon>Geobacillus</taxon>
    </lineage>
</organism>
<feature type="compositionally biased region" description="Basic and acidic residues" evidence="1">
    <location>
        <begin position="23"/>
        <end position="36"/>
    </location>
</feature>
<dbReference type="EMBL" id="LUCS01000009">
    <property type="protein sequence ID" value="KAF6512336.1"/>
    <property type="molecule type" value="Genomic_DNA"/>
</dbReference>
<keyword evidence="3" id="KW-1185">Reference proteome</keyword>
<protein>
    <submittedName>
        <fullName evidence="2">Uncharacterized protein</fullName>
    </submittedName>
</protein>
<gene>
    <name evidence="2" type="ORF">GS8_635</name>
</gene>
<feature type="region of interest" description="Disordered" evidence="1">
    <location>
        <begin position="21"/>
        <end position="51"/>
    </location>
</feature>
<evidence type="ECO:0000313" key="2">
    <source>
        <dbReference type="EMBL" id="KAF6512336.1"/>
    </source>
</evidence>
<evidence type="ECO:0000313" key="3">
    <source>
        <dbReference type="Proteomes" id="UP000773850"/>
    </source>
</evidence>